<dbReference type="KEGG" id="aym:YM304_16990"/>
<dbReference type="PROSITE" id="PS51819">
    <property type="entry name" value="VOC"/>
    <property type="match status" value="1"/>
</dbReference>
<dbReference type="Gene3D" id="3.10.180.10">
    <property type="entry name" value="2,3-Dihydroxybiphenyl 1,2-Dioxygenase, domain 1"/>
    <property type="match status" value="1"/>
</dbReference>
<dbReference type="RefSeq" id="WP_015441260.1">
    <property type="nucleotide sequence ID" value="NC_020520.1"/>
</dbReference>
<dbReference type="OrthoDB" id="5242400at2"/>
<proteinExistence type="predicted"/>
<dbReference type="InterPro" id="IPR029068">
    <property type="entry name" value="Glyas_Bleomycin-R_OHBP_Dase"/>
</dbReference>
<gene>
    <name evidence="2" type="ORF">YM304_16990</name>
</gene>
<keyword evidence="3" id="KW-1185">Reference proteome</keyword>
<sequence>MSTNNGIHHLAVATADIKTQIDFFNDVLGCELVALYWMHGVEGAWHGFMKLSDTCSIAFVQTPDVPGIERTLGVTHAGSGGGPCAGGAMQHVAFNVDSLDDLLAMRDRIRSRNITVFGPLDHGMCHSIYFAGPEDLSLEVAFSEQPIDGRAWIDPEVVGLAGISADELERYRNPEPFESTGTPVPQPEFDPSLPWQRGIPQELYEAIITMPDEVLTETMSESTPPVLVDG</sequence>
<organism evidence="2 3">
    <name type="scientific">Ilumatobacter coccineus (strain NBRC 103263 / KCTC 29153 / YM16-304)</name>
    <dbReference type="NCBI Taxonomy" id="1313172"/>
    <lineage>
        <taxon>Bacteria</taxon>
        <taxon>Bacillati</taxon>
        <taxon>Actinomycetota</taxon>
        <taxon>Acidimicrobiia</taxon>
        <taxon>Acidimicrobiales</taxon>
        <taxon>Ilumatobacteraceae</taxon>
        <taxon>Ilumatobacter</taxon>
    </lineage>
</organism>
<dbReference type="SUPFAM" id="SSF54593">
    <property type="entry name" value="Glyoxalase/Bleomycin resistance protein/Dihydroxybiphenyl dioxygenase"/>
    <property type="match status" value="1"/>
</dbReference>
<dbReference type="EMBL" id="AP012057">
    <property type="protein sequence ID" value="BAN02013.1"/>
    <property type="molecule type" value="Genomic_DNA"/>
</dbReference>
<accession>A0A6C7E6H2</accession>
<dbReference type="AlphaFoldDB" id="A0A6C7E6H2"/>
<reference evidence="2 3" key="1">
    <citation type="journal article" date="2013" name="Int. J. Syst. Evol. Microbiol.">
        <title>Ilumatobacter nonamiense sp. nov. and Ilumatobacter coccineum sp. nov., isolated from seashore sand.</title>
        <authorList>
            <person name="Matsumoto A."/>
            <person name="Kasai H."/>
            <person name="Matsuo Y."/>
            <person name="Shizuri Y."/>
            <person name="Ichikawa N."/>
            <person name="Fujita N."/>
            <person name="Omura S."/>
            <person name="Takahashi Y."/>
        </authorList>
    </citation>
    <scope>NUCLEOTIDE SEQUENCE [LARGE SCALE GENOMIC DNA]</scope>
    <source>
        <strain evidence="3">NBRC 103263 / KCTC 29153 / YM16-304</strain>
    </source>
</reference>
<dbReference type="Pfam" id="PF00903">
    <property type="entry name" value="Glyoxalase"/>
    <property type="match status" value="1"/>
</dbReference>
<evidence type="ECO:0000313" key="3">
    <source>
        <dbReference type="Proteomes" id="UP000011863"/>
    </source>
</evidence>
<name>A0A6C7E6H2_ILUCY</name>
<feature type="domain" description="VOC" evidence="1">
    <location>
        <begin position="6"/>
        <end position="143"/>
    </location>
</feature>
<evidence type="ECO:0000259" key="1">
    <source>
        <dbReference type="PROSITE" id="PS51819"/>
    </source>
</evidence>
<dbReference type="InterPro" id="IPR037523">
    <property type="entry name" value="VOC_core"/>
</dbReference>
<protein>
    <recommendedName>
        <fullName evidence="1">VOC domain-containing protein</fullName>
    </recommendedName>
</protein>
<evidence type="ECO:0000313" key="2">
    <source>
        <dbReference type="EMBL" id="BAN02013.1"/>
    </source>
</evidence>
<dbReference type="CDD" id="cd06587">
    <property type="entry name" value="VOC"/>
    <property type="match status" value="1"/>
</dbReference>
<dbReference type="InterPro" id="IPR004360">
    <property type="entry name" value="Glyas_Fos-R_dOase_dom"/>
</dbReference>
<dbReference type="Proteomes" id="UP000011863">
    <property type="component" value="Chromosome"/>
</dbReference>